<dbReference type="PATRIC" id="fig|1217712.3.peg.3101"/>
<dbReference type="Proteomes" id="UP000013049">
    <property type="component" value="Unassembled WGS sequence"/>
</dbReference>
<protein>
    <submittedName>
        <fullName evidence="2">Uncharacterized protein</fullName>
    </submittedName>
</protein>
<dbReference type="AlphaFoldDB" id="N8W326"/>
<organism evidence="2 3">
    <name type="scientific">Acinetobacter vivianii</name>
    <dbReference type="NCBI Taxonomy" id="1776742"/>
    <lineage>
        <taxon>Bacteria</taxon>
        <taxon>Pseudomonadati</taxon>
        <taxon>Pseudomonadota</taxon>
        <taxon>Gammaproteobacteria</taxon>
        <taxon>Moraxellales</taxon>
        <taxon>Moraxellaceae</taxon>
        <taxon>Acinetobacter</taxon>
    </lineage>
</organism>
<feature type="chain" id="PRO_5004134450" evidence="1">
    <location>
        <begin position="23"/>
        <end position="110"/>
    </location>
</feature>
<dbReference type="eggNOG" id="ENOG502ZVMP">
    <property type="taxonomic scope" value="Bacteria"/>
</dbReference>
<comment type="caution">
    <text evidence="2">The sequence shown here is derived from an EMBL/GenBank/DDBJ whole genome shotgun (WGS) entry which is preliminary data.</text>
</comment>
<reference evidence="2 3" key="1">
    <citation type="submission" date="2013-02" db="EMBL/GenBank/DDBJ databases">
        <title>The Genome Sequence of Acinetobacter sp. NIPH 758.</title>
        <authorList>
            <consortium name="The Broad Institute Genome Sequencing Platform"/>
            <consortium name="The Broad Institute Genome Sequencing Center for Infectious Disease"/>
            <person name="Cerqueira G."/>
            <person name="Feldgarden M."/>
            <person name="Courvalin P."/>
            <person name="Perichon B."/>
            <person name="Grillot-Courvalin C."/>
            <person name="Clermont D."/>
            <person name="Rocha E."/>
            <person name="Yoon E.-J."/>
            <person name="Nemec A."/>
            <person name="Walker B."/>
            <person name="Young S.K."/>
            <person name="Zeng Q."/>
            <person name="Gargeya S."/>
            <person name="Fitzgerald M."/>
            <person name="Haas B."/>
            <person name="Abouelleil A."/>
            <person name="Alvarado L."/>
            <person name="Arachchi H.M."/>
            <person name="Berlin A.M."/>
            <person name="Chapman S.B."/>
            <person name="Dewar J."/>
            <person name="Goldberg J."/>
            <person name="Griggs A."/>
            <person name="Gujja S."/>
            <person name="Hansen M."/>
            <person name="Howarth C."/>
            <person name="Imamovic A."/>
            <person name="Larimer J."/>
            <person name="McCowan C."/>
            <person name="Murphy C."/>
            <person name="Neiman D."/>
            <person name="Pearson M."/>
            <person name="Priest M."/>
            <person name="Roberts A."/>
            <person name="Saif S."/>
            <person name="Shea T."/>
            <person name="Sisk P."/>
            <person name="Sykes S."/>
            <person name="Wortman J."/>
            <person name="Nusbaum C."/>
            <person name="Birren B."/>
        </authorList>
    </citation>
    <scope>NUCLEOTIDE SEQUENCE [LARGE SCALE GENOMIC DNA]</scope>
    <source>
        <strain evidence="2 3">NIPH 758</strain>
    </source>
</reference>
<gene>
    <name evidence="2" type="ORF">F971_03213</name>
</gene>
<dbReference type="RefSeq" id="WP_004773115.1">
    <property type="nucleotide sequence ID" value="NZ_KB849357.1"/>
</dbReference>
<accession>N8W326</accession>
<keyword evidence="1" id="KW-0732">Signal</keyword>
<proteinExistence type="predicted"/>
<evidence type="ECO:0000313" key="3">
    <source>
        <dbReference type="Proteomes" id="UP000013049"/>
    </source>
</evidence>
<sequence>MKLIQLLNCGLLTMAVTSVAFAKTEQITLKANVHYGEEAVIFPTTKGEVILNSFALPIQVAKQLKPYKKGQCLEIQSKYGFFKDTGDGSYIQSIRPCKKNSQPASSNVKR</sequence>
<evidence type="ECO:0000313" key="2">
    <source>
        <dbReference type="EMBL" id="ENU91248.1"/>
    </source>
</evidence>
<dbReference type="EMBL" id="APPC01000021">
    <property type="protein sequence ID" value="ENU91248.1"/>
    <property type="molecule type" value="Genomic_DNA"/>
</dbReference>
<evidence type="ECO:0000256" key="1">
    <source>
        <dbReference type="SAM" id="SignalP"/>
    </source>
</evidence>
<name>N8W326_9GAMM</name>
<dbReference type="HOGENOM" id="CLU_2178068_0_0_6"/>
<feature type="signal peptide" evidence="1">
    <location>
        <begin position="1"/>
        <end position="22"/>
    </location>
</feature>